<name>A0A0E9S0D3_ANGAN</name>
<dbReference type="EMBL" id="GBXM01074462">
    <property type="protein sequence ID" value="JAH34115.1"/>
    <property type="molecule type" value="Transcribed_RNA"/>
</dbReference>
<feature type="region of interest" description="Disordered" evidence="1">
    <location>
        <begin position="1"/>
        <end position="26"/>
    </location>
</feature>
<reference evidence="2" key="2">
    <citation type="journal article" date="2015" name="Fish Shellfish Immunol.">
        <title>Early steps in the European eel (Anguilla anguilla)-Vibrio vulnificus interaction in the gills: Role of the RtxA13 toxin.</title>
        <authorList>
            <person name="Callol A."/>
            <person name="Pajuelo D."/>
            <person name="Ebbesson L."/>
            <person name="Teles M."/>
            <person name="MacKenzie S."/>
            <person name="Amaro C."/>
        </authorList>
    </citation>
    <scope>NUCLEOTIDE SEQUENCE</scope>
</reference>
<accession>A0A0E9S0D3</accession>
<dbReference type="AlphaFoldDB" id="A0A0E9S0D3"/>
<reference evidence="2" key="1">
    <citation type="submission" date="2014-11" db="EMBL/GenBank/DDBJ databases">
        <authorList>
            <person name="Amaro Gonzalez C."/>
        </authorList>
    </citation>
    <scope>NUCLEOTIDE SEQUENCE</scope>
</reference>
<feature type="compositionally biased region" description="Polar residues" evidence="1">
    <location>
        <begin position="1"/>
        <end position="11"/>
    </location>
</feature>
<organism evidence="2">
    <name type="scientific">Anguilla anguilla</name>
    <name type="common">European freshwater eel</name>
    <name type="synonym">Muraena anguilla</name>
    <dbReference type="NCBI Taxonomy" id="7936"/>
    <lineage>
        <taxon>Eukaryota</taxon>
        <taxon>Metazoa</taxon>
        <taxon>Chordata</taxon>
        <taxon>Craniata</taxon>
        <taxon>Vertebrata</taxon>
        <taxon>Euteleostomi</taxon>
        <taxon>Actinopterygii</taxon>
        <taxon>Neopterygii</taxon>
        <taxon>Teleostei</taxon>
        <taxon>Anguilliformes</taxon>
        <taxon>Anguillidae</taxon>
        <taxon>Anguilla</taxon>
    </lineage>
</organism>
<sequence>MTTDYRTSNISPREENKVKGQEERIA</sequence>
<protein>
    <submittedName>
        <fullName evidence="2">Uncharacterized protein</fullName>
    </submittedName>
</protein>
<evidence type="ECO:0000256" key="1">
    <source>
        <dbReference type="SAM" id="MobiDB-lite"/>
    </source>
</evidence>
<evidence type="ECO:0000313" key="2">
    <source>
        <dbReference type="EMBL" id="JAH34115.1"/>
    </source>
</evidence>
<proteinExistence type="predicted"/>
<feature type="compositionally biased region" description="Basic and acidic residues" evidence="1">
    <location>
        <begin position="12"/>
        <end position="26"/>
    </location>
</feature>